<dbReference type="Gene3D" id="3.40.1280.10">
    <property type="match status" value="1"/>
</dbReference>
<evidence type="ECO:0000256" key="9">
    <source>
        <dbReference type="ARBA" id="ARBA00022691"/>
    </source>
</evidence>
<dbReference type="InterPro" id="IPR006700">
    <property type="entry name" value="RsmE"/>
</dbReference>
<dbReference type="PANTHER" id="PTHR30027:SF3">
    <property type="entry name" value="16S RRNA (URACIL(1498)-N(3))-METHYLTRANSFERASE"/>
    <property type="match status" value="1"/>
</dbReference>
<dbReference type="CDD" id="cd18084">
    <property type="entry name" value="RsmE-like"/>
    <property type="match status" value="1"/>
</dbReference>
<dbReference type="InterPro" id="IPR015947">
    <property type="entry name" value="PUA-like_sf"/>
</dbReference>
<evidence type="ECO:0000256" key="1">
    <source>
        <dbReference type="ARBA" id="ARBA00004496"/>
    </source>
</evidence>
<dbReference type="GO" id="GO:0005737">
    <property type="term" value="C:cytoplasm"/>
    <property type="evidence" value="ECO:0007669"/>
    <property type="project" value="UniProtKB-SubCell"/>
</dbReference>
<evidence type="ECO:0000256" key="2">
    <source>
        <dbReference type="ARBA" id="ARBA00005528"/>
    </source>
</evidence>
<dbReference type="NCBIfam" id="NF008692">
    <property type="entry name" value="PRK11713.1-5"/>
    <property type="match status" value="1"/>
</dbReference>
<evidence type="ECO:0000256" key="12">
    <source>
        <dbReference type="PIRNR" id="PIRNR015601"/>
    </source>
</evidence>
<keyword evidence="6 12" id="KW-0698">rRNA processing</keyword>
<dbReference type="Pfam" id="PF04452">
    <property type="entry name" value="Methyltrans_RNA"/>
    <property type="match status" value="1"/>
</dbReference>
<evidence type="ECO:0000256" key="3">
    <source>
        <dbReference type="ARBA" id="ARBA00012328"/>
    </source>
</evidence>
<feature type="domain" description="Ribosomal RNA small subunit methyltransferase E methyltransferase" evidence="13">
    <location>
        <begin position="73"/>
        <end position="237"/>
    </location>
</feature>
<keyword evidence="5 12" id="KW-0963">Cytoplasm</keyword>
<dbReference type="PANTHER" id="PTHR30027">
    <property type="entry name" value="RIBOSOMAL RNA SMALL SUBUNIT METHYLTRANSFERASE E"/>
    <property type="match status" value="1"/>
</dbReference>
<dbReference type="InterPro" id="IPR029028">
    <property type="entry name" value="Alpha/beta_knot_MTases"/>
</dbReference>
<evidence type="ECO:0000256" key="11">
    <source>
        <dbReference type="ARBA" id="ARBA00047944"/>
    </source>
</evidence>
<evidence type="ECO:0000259" key="13">
    <source>
        <dbReference type="Pfam" id="PF04452"/>
    </source>
</evidence>
<reference evidence="15" key="1">
    <citation type="submission" date="2020-08" db="EMBL/GenBank/DDBJ databases">
        <title>Genome public.</title>
        <authorList>
            <person name="Liu C."/>
            <person name="Sun Q."/>
        </authorList>
    </citation>
    <scope>NUCLEOTIDE SEQUENCE</scope>
    <source>
        <strain evidence="15">BX8</strain>
    </source>
</reference>
<dbReference type="InterPro" id="IPR046887">
    <property type="entry name" value="RsmE_PUA-like"/>
</dbReference>
<evidence type="ECO:0000313" key="15">
    <source>
        <dbReference type="EMBL" id="MBC5581623.1"/>
    </source>
</evidence>
<dbReference type="SUPFAM" id="SSF88697">
    <property type="entry name" value="PUA domain-like"/>
    <property type="match status" value="1"/>
</dbReference>
<evidence type="ECO:0000256" key="10">
    <source>
        <dbReference type="ARBA" id="ARBA00025699"/>
    </source>
</evidence>
<evidence type="ECO:0000259" key="14">
    <source>
        <dbReference type="Pfam" id="PF20260"/>
    </source>
</evidence>
<dbReference type="GO" id="GO:0070042">
    <property type="term" value="F:rRNA (uridine-N3-)-methyltransferase activity"/>
    <property type="evidence" value="ECO:0007669"/>
    <property type="project" value="TreeGrafter"/>
</dbReference>
<comment type="function">
    <text evidence="10 12">Specifically methylates the N3 position of the uracil ring of uridine 1498 (m3U1498) in 16S rRNA. Acts on the fully assembled 30S ribosomal subunit.</text>
</comment>
<accession>A0A923IB47</accession>
<comment type="similarity">
    <text evidence="2 12">Belongs to the RNA methyltransferase RsmE family.</text>
</comment>
<dbReference type="SUPFAM" id="SSF75217">
    <property type="entry name" value="alpha/beta knot"/>
    <property type="match status" value="1"/>
</dbReference>
<dbReference type="InterPro" id="IPR029026">
    <property type="entry name" value="tRNA_m1G_MTases_N"/>
</dbReference>
<comment type="caution">
    <text evidence="15">The sequence shown here is derived from an EMBL/GenBank/DDBJ whole genome shotgun (WGS) entry which is preliminary data.</text>
</comment>
<evidence type="ECO:0000256" key="6">
    <source>
        <dbReference type="ARBA" id="ARBA00022552"/>
    </source>
</evidence>
<dbReference type="NCBIfam" id="TIGR00046">
    <property type="entry name" value="RsmE family RNA methyltransferase"/>
    <property type="match status" value="1"/>
</dbReference>
<proteinExistence type="inferred from homology"/>
<name>A0A923IB47_9FIRM</name>
<comment type="catalytic activity">
    <reaction evidence="11 12">
        <text>uridine(1498) in 16S rRNA + S-adenosyl-L-methionine = N(3)-methyluridine(1498) in 16S rRNA + S-adenosyl-L-homocysteine + H(+)</text>
        <dbReference type="Rhea" id="RHEA:42920"/>
        <dbReference type="Rhea" id="RHEA-COMP:10283"/>
        <dbReference type="Rhea" id="RHEA-COMP:10284"/>
        <dbReference type="ChEBI" id="CHEBI:15378"/>
        <dbReference type="ChEBI" id="CHEBI:57856"/>
        <dbReference type="ChEBI" id="CHEBI:59789"/>
        <dbReference type="ChEBI" id="CHEBI:65315"/>
        <dbReference type="ChEBI" id="CHEBI:74502"/>
        <dbReference type="EC" id="2.1.1.193"/>
    </reaction>
</comment>
<keyword evidence="7 12" id="KW-0489">Methyltransferase</keyword>
<dbReference type="EC" id="2.1.1.193" evidence="3 12"/>
<protein>
    <recommendedName>
        <fullName evidence="4 12">Ribosomal RNA small subunit methyltransferase E</fullName>
        <ecNumber evidence="3 12">2.1.1.193</ecNumber>
    </recommendedName>
</protein>
<organism evidence="15 16">
    <name type="scientific">Anaerofilum hominis</name>
    <dbReference type="NCBI Taxonomy" id="2763016"/>
    <lineage>
        <taxon>Bacteria</taxon>
        <taxon>Bacillati</taxon>
        <taxon>Bacillota</taxon>
        <taxon>Clostridia</taxon>
        <taxon>Eubacteriales</taxon>
        <taxon>Oscillospiraceae</taxon>
        <taxon>Anaerofilum</taxon>
    </lineage>
</organism>
<sequence length="245" mass="25565">MSHRYFTSRVEGGAAFLEGDEAAHLARVLRAKPGDTVTLCDGAGTDYEARIEEARADLVRLTVISSRASESEPALPVTLYVGIPKGDKLEFIIQKATELGAVRIVPFVSRFCVAKPKNEEAKLVRYARIAREAAKQSGRGRIPEVCAAISFSQLCAEAAGYGAALFCYEGGGEALVPGGSLHSRLAGAASAAIITGAEGGFSPEEARQAQSAGCTLLGLGPRILRCETAPLAALSAVMALTGNLQ</sequence>
<gene>
    <name evidence="15" type="ORF">H8S23_08900</name>
</gene>
<keyword evidence="9 12" id="KW-0949">S-adenosyl-L-methionine</keyword>
<dbReference type="PIRSF" id="PIRSF015601">
    <property type="entry name" value="MTase_slr0722"/>
    <property type="match status" value="1"/>
</dbReference>
<dbReference type="EMBL" id="JACONZ010000003">
    <property type="protein sequence ID" value="MBC5581623.1"/>
    <property type="molecule type" value="Genomic_DNA"/>
</dbReference>
<evidence type="ECO:0000256" key="4">
    <source>
        <dbReference type="ARBA" id="ARBA00013673"/>
    </source>
</evidence>
<comment type="subcellular location">
    <subcellularLocation>
        <location evidence="1 12">Cytoplasm</location>
    </subcellularLocation>
</comment>
<keyword evidence="8 12" id="KW-0808">Transferase</keyword>
<dbReference type="InterPro" id="IPR046886">
    <property type="entry name" value="RsmE_MTase_dom"/>
</dbReference>
<dbReference type="AlphaFoldDB" id="A0A923IB47"/>
<dbReference type="GO" id="GO:0070475">
    <property type="term" value="P:rRNA base methylation"/>
    <property type="evidence" value="ECO:0007669"/>
    <property type="project" value="TreeGrafter"/>
</dbReference>
<evidence type="ECO:0000256" key="7">
    <source>
        <dbReference type="ARBA" id="ARBA00022603"/>
    </source>
</evidence>
<evidence type="ECO:0000256" key="8">
    <source>
        <dbReference type="ARBA" id="ARBA00022679"/>
    </source>
</evidence>
<dbReference type="RefSeq" id="WP_186887995.1">
    <property type="nucleotide sequence ID" value="NZ_JACONZ010000003.1"/>
</dbReference>
<feature type="domain" description="Ribosomal RNA small subunit methyltransferase E PUA-like" evidence="14">
    <location>
        <begin position="17"/>
        <end position="63"/>
    </location>
</feature>
<evidence type="ECO:0000313" key="16">
    <source>
        <dbReference type="Proteomes" id="UP000659630"/>
    </source>
</evidence>
<evidence type="ECO:0000256" key="5">
    <source>
        <dbReference type="ARBA" id="ARBA00022490"/>
    </source>
</evidence>
<keyword evidence="16" id="KW-1185">Reference proteome</keyword>
<dbReference type="Proteomes" id="UP000659630">
    <property type="component" value="Unassembled WGS sequence"/>
</dbReference>
<dbReference type="Pfam" id="PF20260">
    <property type="entry name" value="PUA_4"/>
    <property type="match status" value="1"/>
</dbReference>